<evidence type="ECO:0000256" key="6">
    <source>
        <dbReference type="ARBA" id="ARBA00022759"/>
    </source>
</evidence>
<dbReference type="Gene3D" id="3.30.420.10">
    <property type="entry name" value="Ribonuclease H-like superfamily/Ribonuclease H"/>
    <property type="match status" value="1"/>
</dbReference>
<dbReference type="InterPro" id="IPR002156">
    <property type="entry name" value="RNaseH_domain"/>
</dbReference>
<accession>A0A0C9WK55</accession>
<dbReference type="GO" id="GO:0004523">
    <property type="term" value="F:RNA-DNA hybrid ribonuclease activity"/>
    <property type="evidence" value="ECO:0007669"/>
    <property type="project" value="UniProtKB-EC"/>
</dbReference>
<comment type="similarity">
    <text evidence="2">Belongs to the RNase H family.</text>
</comment>
<keyword evidence="7" id="KW-0378">Hydrolase</keyword>
<dbReference type="EMBL" id="KN838741">
    <property type="protein sequence ID" value="KIJ95854.1"/>
    <property type="molecule type" value="Genomic_DNA"/>
</dbReference>
<evidence type="ECO:0000256" key="5">
    <source>
        <dbReference type="ARBA" id="ARBA00022723"/>
    </source>
</evidence>
<dbReference type="SUPFAM" id="SSF53098">
    <property type="entry name" value="Ribonuclease H-like"/>
    <property type="match status" value="1"/>
</dbReference>
<keyword evidence="4" id="KW-0540">Nuclease</keyword>
<dbReference type="InterPro" id="IPR012337">
    <property type="entry name" value="RNaseH-like_sf"/>
</dbReference>
<feature type="domain" description="RNase H type-1" evidence="8">
    <location>
        <begin position="57"/>
        <end position="236"/>
    </location>
</feature>
<keyword evidence="10" id="KW-1185">Reference proteome</keyword>
<dbReference type="GO" id="GO:0046872">
    <property type="term" value="F:metal ion binding"/>
    <property type="evidence" value="ECO:0007669"/>
    <property type="project" value="UniProtKB-KW"/>
</dbReference>
<dbReference type="AlphaFoldDB" id="A0A0C9WK55"/>
<name>A0A0C9WK55_9AGAR</name>
<dbReference type="OrthoDB" id="407198at2759"/>
<evidence type="ECO:0000256" key="3">
    <source>
        <dbReference type="ARBA" id="ARBA00012180"/>
    </source>
</evidence>
<dbReference type="PANTHER" id="PTHR10642">
    <property type="entry name" value="RIBONUCLEASE H1"/>
    <property type="match status" value="1"/>
</dbReference>
<dbReference type="Proteomes" id="UP000054477">
    <property type="component" value="Unassembled WGS sequence"/>
</dbReference>
<keyword evidence="6" id="KW-0255">Endonuclease</keyword>
<evidence type="ECO:0000313" key="10">
    <source>
        <dbReference type="Proteomes" id="UP000054477"/>
    </source>
</evidence>
<dbReference type="GO" id="GO:0043137">
    <property type="term" value="P:DNA replication, removal of RNA primer"/>
    <property type="evidence" value="ECO:0007669"/>
    <property type="project" value="TreeGrafter"/>
</dbReference>
<comment type="catalytic activity">
    <reaction evidence="1">
        <text>Endonucleolytic cleavage to 5'-phosphomonoester.</text>
        <dbReference type="EC" id="3.1.26.4"/>
    </reaction>
</comment>
<dbReference type="InterPro" id="IPR036397">
    <property type="entry name" value="RNaseH_sf"/>
</dbReference>
<dbReference type="PROSITE" id="PS50879">
    <property type="entry name" value="RNASE_H_1"/>
    <property type="match status" value="1"/>
</dbReference>
<evidence type="ECO:0000256" key="1">
    <source>
        <dbReference type="ARBA" id="ARBA00000077"/>
    </source>
</evidence>
<evidence type="ECO:0000256" key="7">
    <source>
        <dbReference type="ARBA" id="ARBA00022801"/>
    </source>
</evidence>
<dbReference type="STRING" id="1095629.A0A0C9WK55"/>
<keyword evidence="5" id="KW-0479">Metal-binding</keyword>
<sequence>MGHPNIEHRKFTFCPNLAGSDLEHLITQCPGCTRFFAACCSHQTFGGDLALPNKQPCHHVQLVFIDGACSNNGRDDAKAGLGMTIGNNEEYCWSIAVKDAVDPGGPRTNQRAELLAAIEGLKQLEATNRLQAIYEAMGKGDSHHKPASRHTDDLRSPYIVVADSEYVVKGITEWLPTWRVRDWRTAAGKQPTNLDLFLKLDEVTTSLEKDGITVGFWHIPRAYNHKADRLAKLATGV</sequence>
<proteinExistence type="inferred from homology"/>
<dbReference type="PANTHER" id="PTHR10642:SF26">
    <property type="entry name" value="RIBONUCLEASE H1"/>
    <property type="match status" value="1"/>
</dbReference>
<evidence type="ECO:0000256" key="2">
    <source>
        <dbReference type="ARBA" id="ARBA00005300"/>
    </source>
</evidence>
<dbReference type="HOGENOM" id="CLU_030894_4_0_1"/>
<reference evidence="10" key="2">
    <citation type="submission" date="2015-01" db="EMBL/GenBank/DDBJ databases">
        <title>Evolutionary Origins and Diversification of the Mycorrhizal Mutualists.</title>
        <authorList>
            <consortium name="DOE Joint Genome Institute"/>
            <consortium name="Mycorrhizal Genomics Consortium"/>
            <person name="Kohler A."/>
            <person name="Kuo A."/>
            <person name="Nagy L.G."/>
            <person name="Floudas D."/>
            <person name="Copeland A."/>
            <person name="Barry K.W."/>
            <person name="Cichocki N."/>
            <person name="Veneault-Fourrey C."/>
            <person name="LaButti K."/>
            <person name="Lindquist E.A."/>
            <person name="Lipzen A."/>
            <person name="Lundell T."/>
            <person name="Morin E."/>
            <person name="Murat C."/>
            <person name="Riley R."/>
            <person name="Ohm R."/>
            <person name="Sun H."/>
            <person name="Tunlid A."/>
            <person name="Henrissat B."/>
            <person name="Grigoriev I.V."/>
            <person name="Hibbett D.S."/>
            <person name="Martin F."/>
        </authorList>
    </citation>
    <scope>NUCLEOTIDE SEQUENCE [LARGE SCALE GENOMIC DNA]</scope>
    <source>
        <strain evidence="10">LaAM-08-1</strain>
    </source>
</reference>
<dbReference type="InterPro" id="IPR050092">
    <property type="entry name" value="RNase_H"/>
</dbReference>
<dbReference type="CDD" id="cd13934">
    <property type="entry name" value="RNase_H_Dikarya_like"/>
    <property type="match status" value="1"/>
</dbReference>
<organism evidence="9 10">
    <name type="scientific">Laccaria amethystina LaAM-08-1</name>
    <dbReference type="NCBI Taxonomy" id="1095629"/>
    <lineage>
        <taxon>Eukaryota</taxon>
        <taxon>Fungi</taxon>
        <taxon>Dikarya</taxon>
        <taxon>Basidiomycota</taxon>
        <taxon>Agaricomycotina</taxon>
        <taxon>Agaricomycetes</taxon>
        <taxon>Agaricomycetidae</taxon>
        <taxon>Agaricales</taxon>
        <taxon>Agaricineae</taxon>
        <taxon>Hydnangiaceae</taxon>
        <taxon>Laccaria</taxon>
    </lineage>
</organism>
<dbReference type="EC" id="3.1.26.4" evidence="3"/>
<evidence type="ECO:0000259" key="8">
    <source>
        <dbReference type="PROSITE" id="PS50879"/>
    </source>
</evidence>
<dbReference type="GO" id="GO:0003676">
    <property type="term" value="F:nucleic acid binding"/>
    <property type="evidence" value="ECO:0007669"/>
    <property type="project" value="InterPro"/>
</dbReference>
<gene>
    <name evidence="9" type="ORF">K443DRAFT_682725</name>
</gene>
<evidence type="ECO:0000313" key="9">
    <source>
        <dbReference type="EMBL" id="KIJ95854.1"/>
    </source>
</evidence>
<protein>
    <recommendedName>
        <fullName evidence="3">ribonuclease H</fullName>
        <ecNumber evidence="3">3.1.26.4</ecNumber>
    </recommendedName>
</protein>
<evidence type="ECO:0000256" key="4">
    <source>
        <dbReference type="ARBA" id="ARBA00022722"/>
    </source>
</evidence>
<reference evidence="9 10" key="1">
    <citation type="submission" date="2014-04" db="EMBL/GenBank/DDBJ databases">
        <authorList>
            <consortium name="DOE Joint Genome Institute"/>
            <person name="Kuo A."/>
            <person name="Kohler A."/>
            <person name="Nagy L.G."/>
            <person name="Floudas D."/>
            <person name="Copeland A."/>
            <person name="Barry K.W."/>
            <person name="Cichocki N."/>
            <person name="Veneault-Fourrey C."/>
            <person name="LaButti K."/>
            <person name="Lindquist E.A."/>
            <person name="Lipzen A."/>
            <person name="Lundell T."/>
            <person name="Morin E."/>
            <person name="Murat C."/>
            <person name="Sun H."/>
            <person name="Tunlid A."/>
            <person name="Henrissat B."/>
            <person name="Grigoriev I.V."/>
            <person name="Hibbett D.S."/>
            <person name="Martin F."/>
            <person name="Nordberg H.P."/>
            <person name="Cantor M.N."/>
            <person name="Hua S.X."/>
        </authorList>
    </citation>
    <scope>NUCLEOTIDE SEQUENCE [LARGE SCALE GENOMIC DNA]</scope>
    <source>
        <strain evidence="9 10">LaAM-08-1</strain>
    </source>
</reference>
<dbReference type="Pfam" id="PF00075">
    <property type="entry name" value="RNase_H"/>
    <property type="match status" value="1"/>
</dbReference>